<dbReference type="SUPFAM" id="SSF47336">
    <property type="entry name" value="ACP-like"/>
    <property type="match status" value="1"/>
</dbReference>
<reference evidence="2 3" key="1">
    <citation type="submission" date="2016-10" db="EMBL/GenBank/DDBJ databases">
        <authorList>
            <person name="de Groot N.N."/>
        </authorList>
    </citation>
    <scope>NUCLEOTIDE SEQUENCE [LARGE SCALE GENOMIC DNA]</scope>
    <source>
        <strain evidence="2 3">DSM 44908</strain>
    </source>
</reference>
<name>A0A1I0TN42_9NOCA</name>
<dbReference type="RefSeq" id="WP_371828499.1">
    <property type="nucleotide sequence ID" value="NZ_FOJN01000008.1"/>
</dbReference>
<protein>
    <submittedName>
        <fullName evidence="2">Phosphopantetheine attachment site</fullName>
    </submittedName>
</protein>
<dbReference type="InterPro" id="IPR036736">
    <property type="entry name" value="ACP-like_sf"/>
</dbReference>
<dbReference type="GeneID" id="85486139"/>
<gene>
    <name evidence="2" type="ORF">SAMN05444374_10842</name>
</gene>
<evidence type="ECO:0000313" key="2">
    <source>
        <dbReference type="EMBL" id="SFA53218.1"/>
    </source>
</evidence>
<dbReference type="InterPro" id="IPR009081">
    <property type="entry name" value="PP-bd_ACP"/>
</dbReference>
<feature type="domain" description="Carrier" evidence="1">
    <location>
        <begin position="30"/>
        <end position="82"/>
    </location>
</feature>
<proteinExistence type="predicted"/>
<evidence type="ECO:0000313" key="3">
    <source>
        <dbReference type="Proteomes" id="UP000182054"/>
    </source>
</evidence>
<dbReference type="Pfam" id="PF00550">
    <property type="entry name" value="PP-binding"/>
    <property type="match status" value="1"/>
</dbReference>
<dbReference type="EMBL" id="FOJN01000008">
    <property type="protein sequence ID" value="SFA53218.1"/>
    <property type="molecule type" value="Genomic_DNA"/>
</dbReference>
<dbReference type="AlphaFoldDB" id="A0A1I0TN42"/>
<evidence type="ECO:0000259" key="1">
    <source>
        <dbReference type="Pfam" id="PF00550"/>
    </source>
</evidence>
<dbReference type="Gene3D" id="1.10.1200.10">
    <property type="entry name" value="ACP-like"/>
    <property type="match status" value="1"/>
</dbReference>
<organism evidence="2 3">
    <name type="scientific">Rhodococcoides kroppenstedtii</name>
    <dbReference type="NCBI Taxonomy" id="293050"/>
    <lineage>
        <taxon>Bacteria</taxon>
        <taxon>Bacillati</taxon>
        <taxon>Actinomycetota</taxon>
        <taxon>Actinomycetes</taxon>
        <taxon>Mycobacteriales</taxon>
        <taxon>Nocardiaceae</taxon>
        <taxon>Rhodococcoides</taxon>
    </lineage>
</organism>
<accession>A0A1I0TN42</accession>
<sequence length="107" mass="11111">MTQSAPAPSDAPAASHDHLVRSSLQRAGRLPVDAWTITDSDDLFDAGLTSHASVAVLVDLEDSIGAEFPDVLLRKSTFASIATIRAALARVLEGTDGTAASVPGSRR</sequence>
<dbReference type="Proteomes" id="UP000182054">
    <property type="component" value="Unassembled WGS sequence"/>
</dbReference>